<keyword evidence="1" id="KW-0245">EGF-like domain</keyword>
<name>A0A0N4YYY2_NIPBR</name>
<dbReference type="InterPro" id="IPR053295">
    <property type="entry name" value="Innate_immunity_reg"/>
</dbReference>
<sequence length="421" mass="46005">LLNQLSLRRAELRIFSQKDVASYTTLALLGNGIPFIFGNQKEFEQDYFPNYVVPIVSKATSLSSPILNVIASGLDCNVAFTIPPETFSMSLPLFVHTKFSSGSSVTVAVQQGGKDIPISGTVGSVTKKYSVLSNQATEISISSSDRCSFSVEMLNFYKIGYAFQLDNVNEKGFSGLSQDRCNGHGTIVSGLCQCNSNWDGDDCSLPVCMNGGTRQGNVCKCSSSYTGTFCENPIIRGMAFILDSVGLDDTAYNSSIMSINQFVGLYDMENLMIMLIDNALGFKLNNVFQKYTSSLFINTINGLYPSRNRNGNVSLDNVFSKIYQNAAVLQNSTTYNYIFYVTQTGGQLKAPSILQVLQDDYGFTIACIGVSAYNRSLPQTTINDLNAIGFTQTADSWYTGMMAMVNVSPGIEKPLPTRRKI</sequence>
<feature type="domain" description="EGF-like" evidence="2">
    <location>
        <begin position="199"/>
        <end position="231"/>
    </location>
</feature>
<protein>
    <submittedName>
        <fullName evidence="3">EGF-like domain-containing protein</fullName>
    </submittedName>
</protein>
<reference evidence="3" key="1">
    <citation type="submission" date="2017-02" db="UniProtKB">
        <authorList>
            <consortium name="WormBaseParasite"/>
        </authorList>
    </citation>
    <scope>IDENTIFICATION</scope>
</reference>
<dbReference type="WBParaSite" id="NBR_0002245401-mRNA-1">
    <property type="protein sequence ID" value="NBR_0002245401-mRNA-1"/>
    <property type="gene ID" value="NBR_0002245401"/>
</dbReference>
<dbReference type="PANTHER" id="PTHR47324">
    <property type="entry name" value="PROTEIN IRG-7-RELATED"/>
    <property type="match status" value="1"/>
</dbReference>
<dbReference type="PANTHER" id="PTHR47324:SF3">
    <property type="entry name" value="EGF-LIKE DOMAIN-CONTAINING PROTEIN"/>
    <property type="match status" value="1"/>
</dbReference>
<evidence type="ECO:0000313" key="3">
    <source>
        <dbReference type="WBParaSite" id="NBR_0002245401-mRNA-1"/>
    </source>
</evidence>
<dbReference type="Pfam" id="PF23106">
    <property type="entry name" value="EGF_Teneurin"/>
    <property type="match status" value="1"/>
</dbReference>
<evidence type="ECO:0000259" key="2">
    <source>
        <dbReference type="PROSITE" id="PS50026"/>
    </source>
</evidence>
<organism evidence="3">
    <name type="scientific">Nippostrongylus brasiliensis</name>
    <name type="common">Rat hookworm</name>
    <dbReference type="NCBI Taxonomy" id="27835"/>
    <lineage>
        <taxon>Eukaryota</taxon>
        <taxon>Metazoa</taxon>
        <taxon>Ecdysozoa</taxon>
        <taxon>Nematoda</taxon>
        <taxon>Chromadorea</taxon>
        <taxon>Rhabditida</taxon>
        <taxon>Rhabditina</taxon>
        <taxon>Rhabditomorpha</taxon>
        <taxon>Strongyloidea</taxon>
        <taxon>Heligmosomidae</taxon>
        <taxon>Nippostrongylus</taxon>
    </lineage>
</organism>
<proteinExistence type="predicted"/>
<keyword evidence="1" id="KW-1015">Disulfide bond</keyword>
<dbReference type="PROSITE" id="PS00022">
    <property type="entry name" value="EGF_1"/>
    <property type="match status" value="1"/>
</dbReference>
<dbReference type="AlphaFoldDB" id="A0A0N4YYY2"/>
<feature type="disulfide bond" evidence="1">
    <location>
        <begin position="221"/>
        <end position="230"/>
    </location>
</feature>
<dbReference type="PROSITE" id="PS50026">
    <property type="entry name" value="EGF_3"/>
    <property type="match status" value="1"/>
</dbReference>
<comment type="caution">
    <text evidence="1">Lacks conserved residue(s) required for the propagation of feature annotation.</text>
</comment>
<dbReference type="Gene3D" id="2.10.25.10">
    <property type="entry name" value="Laminin"/>
    <property type="match status" value="1"/>
</dbReference>
<accession>A0A0N4YYY2</accession>
<dbReference type="InterPro" id="IPR000742">
    <property type="entry name" value="EGF"/>
</dbReference>
<evidence type="ECO:0000256" key="1">
    <source>
        <dbReference type="PROSITE-ProRule" id="PRU00076"/>
    </source>
</evidence>